<reference evidence="7" key="1">
    <citation type="submission" date="2022-10" db="EMBL/GenBank/DDBJ databases">
        <title>Puccinia triticina Genome sequencing and assembly.</title>
        <authorList>
            <person name="Li C."/>
        </authorList>
    </citation>
    <scope>NUCLEOTIDE SEQUENCE</scope>
    <source>
        <strain evidence="7">Pt15</strain>
    </source>
</reference>
<accession>A0ABY7CPD0</accession>
<dbReference type="InterPro" id="IPR007125">
    <property type="entry name" value="H2A/H2B/H3"/>
</dbReference>
<dbReference type="SMART" id="SM00428">
    <property type="entry name" value="H3"/>
    <property type="match status" value="1"/>
</dbReference>
<dbReference type="Pfam" id="PF10231">
    <property type="entry name" value="COA8"/>
    <property type="match status" value="1"/>
</dbReference>
<feature type="compositionally biased region" description="Low complexity" evidence="5">
    <location>
        <begin position="260"/>
        <end position="271"/>
    </location>
</feature>
<dbReference type="CDD" id="cd22911">
    <property type="entry name" value="HFD_H3"/>
    <property type="match status" value="1"/>
</dbReference>
<evidence type="ECO:0000313" key="7">
    <source>
        <dbReference type="EMBL" id="WAQ86332.1"/>
    </source>
</evidence>
<organism evidence="7 8">
    <name type="scientific">Puccinia triticina</name>
    <dbReference type="NCBI Taxonomy" id="208348"/>
    <lineage>
        <taxon>Eukaryota</taxon>
        <taxon>Fungi</taxon>
        <taxon>Dikarya</taxon>
        <taxon>Basidiomycota</taxon>
        <taxon>Pucciniomycotina</taxon>
        <taxon>Pucciniomycetes</taxon>
        <taxon>Pucciniales</taxon>
        <taxon>Pucciniaceae</taxon>
        <taxon>Puccinia</taxon>
    </lineage>
</organism>
<dbReference type="EMBL" id="CP110427">
    <property type="protein sequence ID" value="WAQ86332.1"/>
    <property type="molecule type" value="Genomic_DNA"/>
</dbReference>
<dbReference type="Proteomes" id="UP001164743">
    <property type="component" value="Chromosome 7A"/>
</dbReference>
<keyword evidence="4" id="KW-0544">Nucleosome core</keyword>
<feature type="region of interest" description="Disordered" evidence="5">
    <location>
        <begin position="1"/>
        <end position="59"/>
    </location>
</feature>
<sequence length="425" mass="48668">MAVGANKVSKQKPDNPPGKPAAKAGTTSAKQPRKSLEKKRTSDATSASKSKKPHRYRPGTVALREIRHYQKSTDLLMRKLPFARLVREIAMDFALATEDGAALRWQSSALLALQEAAEAYLVHIFEDTNLCAIHAKRVTIMKRDMELARRLRGGPWASELARHSRPNLTPNDHDKKAHTKRIFQTDNAEQRKMRGRLTGWSAVPRAPVGRSLHTNSRSSDPGRWAKWEEDTKAGMGQDDQVGPPCARSNLRPIRYSPRFSSPTTTPPGGSSQSDDRRRHPYSLHEFRALPGAMPRPLNELRERLEIEDLQWIMFRNRVDKLNQAFWETQSTRFEALEQAQKDSVLLAQTDHNTQQLPPASAANDERVNSTLDLFYANWLVEQSERFMRYNRRWWSLQPALLKGGWLAQVRNLRWKLACWRYSILP</sequence>
<dbReference type="Pfam" id="PF00125">
    <property type="entry name" value="Histone"/>
    <property type="match status" value="1"/>
</dbReference>
<keyword evidence="8" id="KW-1185">Reference proteome</keyword>
<keyword evidence="3" id="KW-0158">Chromosome</keyword>
<comment type="similarity">
    <text evidence="2">Belongs to the histone H3 family.</text>
</comment>
<dbReference type="InterPro" id="IPR018796">
    <property type="entry name" value="COA8"/>
</dbReference>
<dbReference type="Gene3D" id="1.10.20.10">
    <property type="entry name" value="Histone, subunit A"/>
    <property type="match status" value="1"/>
</dbReference>
<evidence type="ECO:0000256" key="4">
    <source>
        <dbReference type="ARBA" id="ARBA00023269"/>
    </source>
</evidence>
<dbReference type="PANTHER" id="PTHR11426">
    <property type="entry name" value="HISTONE H3"/>
    <property type="match status" value="1"/>
</dbReference>
<dbReference type="InterPro" id="IPR009072">
    <property type="entry name" value="Histone-fold"/>
</dbReference>
<evidence type="ECO:0000256" key="3">
    <source>
        <dbReference type="ARBA" id="ARBA00022454"/>
    </source>
</evidence>
<gene>
    <name evidence="7" type="ORF">PtA15_7A58</name>
</gene>
<dbReference type="SUPFAM" id="SSF47113">
    <property type="entry name" value="Histone-fold"/>
    <property type="match status" value="1"/>
</dbReference>
<dbReference type="GeneID" id="77812095"/>
<dbReference type="PROSITE" id="PS00959">
    <property type="entry name" value="HISTONE_H3_2"/>
    <property type="match status" value="1"/>
</dbReference>
<dbReference type="InterPro" id="IPR000164">
    <property type="entry name" value="Histone_H3/CENP-A"/>
</dbReference>
<evidence type="ECO:0000256" key="1">
    <source>
        <dbReference type="ARBA" id="ARBA00004286"/>
    </source>
</evidence>
<dbReference type="RefSeq" id="XP_053021887.1">
    <property type="nucleotide sequence ID" value="XM_053171211.1"/>
</dbReference>
<keyword evidence="4" id="KW-0238">DNA-binding</keyword>
<evidence type="ECO:0000256" key="2">
    <source>
        <dbReference type="ARBA" id="ARBA00010343"/>
    </source>
</evidence>
<evidence type="ECO:0000256" key="5">
    <source>
        <dbReference type="SAM" id="MobiDB-lite"/>
    </source>
</evidence>
<name>A0ABY7CPD0_9BASI</name>
<dbReference type="PRINTS" id="PR00622">
    <property type="entry name" value="HISTONEH3"/>
</dbReference>
<evidence type="ECO:0000259" key="6">
    <source>
        <dbReference type="Pfam" id="PF00125"/>
    </source>
</evidence>
<proteinExistence type="inferred from homology"/>
<comment type="subcellular location">
    <subcellularLocation>
        <location evidence="1">Chromosome</location>
    </subcellularLocation>
</comment>
<protein>
    <recommendedName>
        <fullName evidence="6">Core Histone H2A/H2B/H3 domain-containing protein</fullName>
    </recommendedName>
</protein>
<feature type="domain" description="Core Histone H2A/H2B/H3" evidence="6">
    <location>
        <begin position="58"/>
        <end position="151"/>
    </location>
</feature>
<feature type="region of interest" description="Disordered" evidence="5">
    <location>
        <begin position="231"/>
        <end position="278"/>
    </location>
</feature>
<evidence type="ECO:0000313" key="8">
    <source>
        <dbReference type="Proteomes" id="UP001164743"/>
    </source>
</evidence>